<sequence>MKIAVVDCQGGGIGKKIIEKLKENLSEKSIENSSIKIDIIALGTNSIATMEMLKAGATSGATGENAIKVMSQKVDIISGPIAICVPNSMLGEISSEIAFSIGTSDAKKILLPLNRCGLLVAGVKDCKIVELIDDLVDLIIKEIY</sequence>
<proteinExistence type="predicted"/>
<dbReference type="RefSeq" id="WP_073338280.1">
    <property type="nucleotide sequence ID" value="NZ_FQXM01000009.1"/>
</dbReference>
<evidence type="ECO:0008006" key="3">
    <source>
        <dbReference type="Google" id="ProtNLM"/>
    </source>
</evidence>
<dbReference type="Proteomes" id="UP000184447">
    <property type="component" value="Unassembled WGS sequence"/>
</dbReference>
<dbReference type="Pfam" id="PF12953">
    <property type="entry name" value="DUF3842"/>
    <property type="match status" value="1"/>
</dbReference>
<organism evidence="1 2">
    <name type="scientific">Clostridium grantii DSM 8605</name>
    <dbReference type="NCBI Taxonomy" id="1121316"/>
    <lineage>
        <taxon>Bacteria</taxon>
        <taxon>Bacillati</taxon>
        <taxon>Bacillota</taxon>
        <taxon>Clostridia</taxon>
        <taxon>Eubacteriales</taxon>
        <taxon>Clostridiaceae</taxon>
        <taxon>Clostridium</taxon>
    </lineage>
</organism>
<dbReference type="OrthoDB" id="9797117at2"/>
<reference evidence="1 2" key="1">
    <citation type="submission" date="2016-11" db="EMBL/GenBank/DDBJ databases">
        <authorList>
            <person name="Jaros S."/>
            <person name="Januszkiewicz K."/>
            <person name="Wedrychowicz H."/>
        </authorList>
    </citation>
    <scope>NUCLEOTIDE SEQUENCE [LARGE SCALE GENOMIC DNA]</scope>
    <source>
        <strain evidence="1 2">DSM 8605</strain>
    </source>
</reference>
<dbReference type="InterPro" id="IPR024208">
    <property type="entry name" value="DUF3842"/>
</dbReference>
<evidence type="ECO:0000313" key="2">
    <source>
        <dbReference type="Proteomes" id="UP000184447"/>
    </source>
</evidence>
<dbReference type="AlphaFoldDB" id="A0A1M5UY16"/>
<gene>
    <name evidence="1" type="ORF">SAMN02745207_01985</name>
</gene>
<evidence type="ECO:0000313" key="1">
    <source>
        <dbReference type="EMBL" id="SHH67849.1"/>
    </source>
</evidence>
<name>A0A1M5UY16_9CLOT</name>
<keyword evidence="2" id="KW-1185">Reference proteome</keyword>
<dbReference type="EMBL" id="FQXM01000009">
    <property type="protein sequence ID" value="SHH67849.1"/>
    <property type="molecule type" value="Genomic_DNA"/>
</dbReference>
<accession>A0A1M5UY16</accession>
<protein>
    <recommendedName>
        <fullName evidence="3">DUF3842 family protein</fullName>
    </recommendedName>
</protein>